<sequence length="24" mass="2582">MILHGMGLAQLISRTCSGCRSCDE</sequence>
<evidence type="ECO:0000313" key="1">
    <source>
        <dbReference type="EMBL" id="JAD22914.1"/>
    </source>
</evidence>
<name>A0A0A8YAH7_ARUDO</name>
<reference evidence="1" key="1">
    <citation type="submission" date="2014-09" db="EMBL/GenBank/DDBJ databases">
        <authorList>
            <person name="Magalhaes I.L.F."/>
            <person name="Oliveira U."/>
            <person name="Santos F.R."/>
            <person name="Vidigal T.H.D.A."/>
            <person name="Brescovit A.D."/>
            <person name="Santos A.J."/>
        </authorList>
    </citation>
    <scope>NUCLEOTIDE SEQUENCE</scope>
    <source>
        <tissue evidence="1">Shoot tissue taken approximately 20 cm above the soil surface</tissue>
    </source>
</reference>
<protein>
    <submittedName>
        <fullName evidence="1">Uncharacterized protein</fullName>
    </submittedName>
</protein>
<proteinExistence type="predicted"/>
<accession>A0A0A8YAH7</accession>
<dbReference type="AlphaFoldDB" id="A0A0A8YAH7"/>
<reference evidence="1" key="2">
    <citation type="journal article" date="2015" name="Data Brief">
        <title>Shoot transcriptome of the giant reed, Arundo donax.</title>
        <authorList>
            <person name="Barrero R.A."/>
            <person name="Guerrero F.D."/>
            <person name="Moolhuijzen P."/>
            <person name="Goolsby J.A."/>
            <person name="Tidwell J."/>
            <person name="Bellgard S.E."/>
            <person name="Bellgard M.I."/>
        </authorList>
    </citation>
    <scope>NUCLEOTIDE SEQUENCE</scope>
    <source>
        <tissue evidence="1">Shoot tissue taken approximately 20 cm above the soil surface</tissue>
    </source>
</reference>
<dbReference type="EMBL" id="GBRH01274981">
    <property type="protein sequence ID" value="JAD22914.1"/>
    <property type="molecule type" value="Transcribed_RNA"/>
</dbReference>
<organism evidence="1">
    <name type="scientific">Arundo donax</name>
    <name type="common">Giant reed</name>
    <name type="synonym">Donax arundinaceus</name>
    <dbReference type="NCBI Taxonomy" id="35708"/>
    <lineage>
        <taxon>Eukaryota</taxon>
        <taxon>Viridiplantae</taxon>
        <taxon>Streptophyta</taxon>
        <taxon>Embryophyta</taxon>
        <taxon>Tracheophyta</taxon>
        <taxon>Spermatophyta</taxon>
        <taxon>Magnoliopsida</taxon>
        <taxon>Liliopsida</taxon>
        <taxon>Poales</taxon>
        <taxon>Poaceae</taxon>
        <taxon>PACMAD clade</taxon>
        <taxon>Arundinoideae</taxon>
        <taxon>Arundineae</taxon>
        <taxon>Arundo</taxon>
    </lineage>
</organism>